<sequence length="114" mass="12243">MRDLRFPAGSGHRVGRVVVERRFDKGRLDAIGLTDFTDLTCGEGDMYLYAIRDRRSRRVLGHVVAEHIGADMVCQAGDTGMTCRGGGVSGTVPHSERGGEFTAGLTLPAGLKHS</sequence>
<dbReference type="EMBL" id="JBHUKR010000006">
    <property type="protein sequence ID" value="MFD2416572.1"/>
    <property type="molecule type" value="Genomic_DNA"/>
</dbReference>
<keyword evidence="2" id="KW-1185">Reference proteome</keyword>
<organism evidence="1 2">
    <name type="scientific">Amycolatopsis pigmentata</name>
    <dbReference type="NCBI Taxonomy" id="450801"/>
    <lineage>
        <taxon>Bacteria</taxon>
        <taxon>Bacillati</taxon>
        <taxon>Actinomycetota</taxon>
        <taxon>Actinomycetes</taxon>
        <taxon>Pseudonocardiales</taxon>
        <taxon>Pseudonocardiaceae</taxon>
        <taxon>Amycolatopsis</taxon>
    </lineage>
</organism>
<accession>A0ABW5FS33</accession>
<dbReference type="Proteomes" id="UP001597417">
    <property type="component" value="Unassembled WGS sequence"/>
</dbReference>
<name>A0ABW5FS33_9PSEU</name>
<dbReference type="SUPFAM" id="SSF53098">
    <property type="entry name" value="Ribonuclease H-like"/>
    <property type="match status" value="1"/>
</dbReference>
<reference evidence="2" key="1">
    <citation type="journal article" date="2019" name="Int. J. Syst. Evol. Microbiol.">
        <title>The Global Catalogue of Microorganisms (GCM) 10K type strain sequencing project: providing services to taxonomists for standard genome sequencing and annotation.</title>
        <authorList>
            <consortium name="The Broad Institute Genomics Platform"/>
            <consortium name="The Broad Institute Genome Sequencing Center for Infectious Disease"/>
            <person name="Wu L."/>
            <person name="Ma J."/>
        </authorList>
    </citation>
    <scope>NUCLEOTIDE SEQUENCE [LARGE SCALE GENOMIC DNA]</scope>
    <source>
        <strain evidence="2">CGMCC 4.7645</strain>
    </source>
</reference>
<evidence type="ECO:0000313" key="2">
    <source>
        <dbReference type="Proteomes" id="UP001597417"/>
    </source>
</evidence>
<gene>
    <name evidence="1" type="ORF">ACFSXZ_09530</name>
</gene>
<comment type="caution">
    <text evidence="1">The sequence shown here is derived from an EMBL/GenBank/DDBJ whole genome shotgun (WGS) entry which is preliminary data.</text>
</comment>
<protein>
    <submittedName>
        <fullName evidence="1">Uncharacterized protein</fullName>
    </submittedName>
</protein>
<dbReference type="InterPro" id="IPR012337">
    <property type="entry name" value="RNaseH-like_sf"/>
</dbReference>
<proteinExistence type="predicted"/>
<evidence type="ECO:0000313" key="1">
    <source>
        <dbReference type="EMBL" id="MFD2416572.1"/>
    </source>
</evidence>